<reference evidence="1" key="1">
    <citation type="submission" date="2022-10" db="EMBL/GenBank/DDBJ databases">
        <title>Culturing micro-colonial fungi from biological soil crusts in the Mojave desert and describing Neophaeococcomyces mojavensis, and introducing the new genera and species Taxawa tesnikishii.</title>
        <authorList>
            <person name="Kurbessoian T."/>
            <person name="Stajich J.E."/>
        </authorList>
    </citation>
    <scope>NUCLEOTIDE SEQUENCE</scope>
    <source>
        <strain evidence="1">JES_115</strain>
    </source>
</reference>
<name>A0ACC2ZF03_9PEZI</name>
<dbReference type="EMBL" id="JAPDRP010000006">
    <property type="protein sequence ID" value="KAJ9646424.1"/>
    <property type="molecule type" value="Genomic_DNA"/>
</dbReference>
<protein>
    <submittedName>
        <fullName evidence="1">Uncharacterized protein</fullName>
    </submittedName>
</protein>
<sequence>MAPDIAEIGHFQHFSGDLPHVPPCKIAINGFGRIGRNVLRASLLREDVEVVAINHTCVSVDDVIYLIEHDSTHGPLTSVKHSGPPFHVSALPNGDISINGRRVALLSQRDVRQINWGLYGAETVAECTGKFTKTALAKDHIEHGAAKKVIISAPSADAPAFVFKVVLCLATSSQQPPEQPKPSRMYFQHYQGN</sequence>
<gene>
    <name evidence="1" type="ORF">H2199_002473</name>
</gene>
<keyword evidence="2" id="KW-1185">Reference proteome</keyword>
<proteinExistence type="predicted"/>
<evidence type="ECO:0000313" key="2">
    <source>
        <dbReference type="Proteomes" id="UP001172680"/>
    </source>
</evidence>
<accession>A0ACC2ZF03</accession>
<organism evidence="1 2">
    <name type="scientific">Coniosporium tulheliwenetii</name>
    <dbReference type="NCBI Taxonomy" id="3383036"/>
    <lineage>
        <taxon>Eukaryota</taxon>
        <taxon>Fungi</taxon>
        <taxon>Dikarya</taxon>
        <taxon>Ascomycota</taxon>
        <taxon>Pezizomycotina</taxon>
        <taxon>Dothideomycetes</taxon>
        <taxon>Dothideomycetes incertae sedis</taxon>
        <taxon>Coniosporium</taxon>
    </lineage>
</organism>
<dbReference type="Proteomes" id="UP001172680">
    <property type="component" value="Unassembled WGS sequence"/>
</dbReference>
<evidence type="ECO:0000313" key="1">
    <source>
        <dbReference type="EMBL" id="KAJ9646424.1"/>
    </source>
</evidence>
<comment type="caution">
    <text evidence="1">The sequence shown here is derived from an EMBL/GenBank/DDBJ whole genome shotgun (WGS) entry which is preliminary data.</text>
</comment>